<comment type="caution">
    <text evidence="9">The sequence shown here is derived from an EMBL/GenBank/DDBJ whole genome shotgun (WGS) entry which is preliminary data.</text>
</comment>
<dbReference type="Proteomes" id="UP000321039">
    <property type="component" value="Unassembled WGS sequence"/>
</dbReference>
<dbReference type="InterPro" id="IPR001867">
    <property type="entry name" value="OmpR/PhoB-type_DNA-bd"/>
</dbReference>
<dbReference type="SMART" id="SM00862">
    <property type="entry name" value="Trans_reg_C"/>
    <property type="match status" value="1"/>
</dbReference>
<evidence type="ECO:0000256" key="7">
    <source>
        <dbReference type="SAM" id="Phobius"/>
    </source>
</evidence>
<keyword evidence="3 5" id="KW-0238">DNA-binding</keyword>
<evidence type="ECO:0000256" key="3">
    <source>
        <dbReference type="ARBA" id="ARBA00023125"/>
    </source>
</evidence>
<dbReference type="InterPro" id="IPR019734">
    <property type="entry name" value="TPR_rpt"/>
</dbReference>
<sequence>MGWPRNMAKRWLLSKGQFCEETKVLSGPSGEVSLEPRVAALLVEFLRHPGEVLSHEDLLTRVWKGRLVSDEAVRRAVSNLRHGLQEAGFGKPLKTLHKKGYLCELSAELQESRKEKPRQVVHHIPRRPSLSWQLLYHSLVILLLISLGVGSSVLLWRHFTPPAGEAAHAGPVVELPITIAVLPFANFVEDEEARLFADGMAEELITLLARVHLFRVTSRSSSQVYEGEQIDVREVGRELGVTYLIEGSVRRENDRLRVNAALINTRTGFQVWAGTFRQDRPADLLAVQADIAREVSRALRVVLVDDERRHDQLTPEYLAARAEYRKGVKLMESWHSEDVVAAIGHLQRAISIDPDFAEAYVALADVLATRASDQNNFPEVADTIRTLSERALELAPDMGAAYVARSSVASGHRDIAAAEADLRRGLRLSPSYSPGYERLAELLFFSRGDVEGATAMIDQAIALDPLRPRNYHIKGYFETFQCHYDEALKLEKEALRLEPRFRSALASLGSISGFQGNLALAVDYLQQALAMDPASGWLKLRLLRAQLDLGNLEAAAALNSPPTAAGSVLLAAFAEDDAALVDALYSGDPRELAMLSPWHLSHFLLHAALVTGDYDHAQGLLEKVYPDWDELREFHSEDHLLLLERLPAYLNMLVLQRYANPAGGSVAELSSVSRSLEQLVEGSTNCVPRAVAISLALAELTAGDSGSASMQLLQSVRGGQLLPSAWWMLRGHPAFAGLEDVPGYTALLAEGEALASLQRELHENLAAEETETAGRSEPEAEDGELY</sequence>
<evidence type="ECO:0000256" key="4">
    <source>
        <dbReference type="PROSITE-ProRule" id="PRU00339"/>
    </source>
</evidence>
<dbReference type="PROSITE" id="PS50005">
    <property type="entry name" value="TPR"/>
    <property type="match status" value="1"/>
</dbReference>
<evidence type="ECO:0000256" key="6">
    <source>
        <dbReference type="SAM" id="MobiDB-lite"/>
    </source>
</evidence>
<dbReference type="Gene3D" id="1.25.40.10">
    <property type="entry name" value="Tetratricopeptide repeat domain"/>
    <property type="match status" value="2"/>
</dbReference>
<dbReference type="EMBL" id="VRZA01000002">
    <property type="protein sequence ID" value="TXS95620.1"/>
    <property type="molecule type" value="Genomic_DNA"/>
</dbReference>
<dbReference type="GO" id="GO:0000160">
    <property type="term" value="P:phosphorelay signal transduction system"/>
    <property type="evidence" value="ECO:0007669"/>
    <property type="project" value="InterPro"/>
</dbReference>
<dbReference type="PANTHER" id="PTHR45586">
    <property type="entry name" value="TPR REPEAT-CONTAINING PROTEIN PA4667"/>
    <property type="match status" value="1"/>
</dbReference>
<dbReference type="GO" id="GO:0006355">
    <property type="term" value="P:regulation of DNA-templated transcription"/>
    <property type="evidence" value="ECO:0007669"/>
    <property type="project" value="InterPro"/>
</dbReference>
<dbReference type="GO" id="GO:0003677">
    <property type="term" value="F:DNA binding"/>
    <property type="evidence" value="ECO:0007669"/>
    <property type="project" value="UniProtKB-UniRule"/>
</dbReference>
<keyword evidence="7" id="KW-0472">Membrane</keyword>
<evidence type="ECO:0000313" key="9">
    <source>
        <dbReference type="EMBL" id="TXS95620.1"/>
    </source>
</evidence>
<evidence type="ECO:0000256" key="5">
    <source>
        <dbReference type="PROSITE-ProRule" id="PRU01091"/>
    </source>
</evidence>
<dbReference type="Gene3D" id="1.10.10.10">
    <property type="entry name" value="Winged helix-like DNA-binding domain superfamily/Winged helix DNA-binding domain"/>
    <property type="match status" value="1"/>
</dbReference>
<dbReference type="InterPro" id="IPR051012">
    <property type="entry name" value="CellSynth/LPSAsmb/PSIAsmb"/>
</dbReference>
<dbReference type="Pfam" id="PF14559">
    <property type="entry name" value="TPR_19"/>
    <property type="match status" value="1"/>
</dbReference>
<feature type="domain" description="OmpR/PhoB-type" evidence="8">
    <location>
        <begin position="8"/>
        <end position="105"/>
    </location>
</feature>
<evidence type="ECO:0000256" key="2">
    <source>
        <dbReference type="ARBA" id="ARBA00022803"/>
    </source>
</evidence>
<dbReference type="PANTHER" id="PTHR45586:SF1">
    <property type="entry name" value="LIPOPOLYSACCHARIDE ASSEMBLY PROTEIN B"/>
    <property type="match status" value="1"/>
</dbReference>
<evidence type="ECO:0000313" key="10">
    <source>
        <dbReference type="Proteomes" id="UP000321039"/>
    </source>
</evidence>
<dbReference type="SUPFAM" id="SSF48452">
    <property type="entry name" value="TPR-like"/>
    <property type="match status" value="1"/>
</dbReference>
<dbReference type="InterPro" id="IPR036388">
    <property type="entry name" value="WH-like_DNA-bd_sf"/>
</dbReference>
<name>A0A5C9A7H8_9GAMM</name>
<protein>
    <recommendedName>
        <fullName evidence="8">OmpR/PhoB-type domain-containing protein</fullName>
    </recommendedName>
</protein>
<evidence type="ECO:0000259" key="8">
    <source>
        <dbReference type="PROSITE" id="PS51755"/>
    </source>
</evidence>
<keyword evidence="7" id="KW-1133">Transmembrane helix</keyword>
<dbReference type="Gene3D" id="3.40.50.10070">
    <property type="entry name" value="TolB, N-terminal domain"/>
    <property type="match status" value="1"/>
</dbReference>
<keyword evidence="1" id="KW-0677">Repeat</keyword>
<dbReference type="InterPro" id="IPR011990">
    <property type="entry name" value="TPR-like_helical_dom_sf"/>
</dbReference>
<dbReference type="CDD" id="cd00383">
    <property type="entry name" value="trans_reg_C"/>
    <property type="match status" value="1"/>
</dbReference>
<gene>
    <name evidence="9" type="ORF">FV139_07005</name>
</gene>
<dbReference type="PROSITE" id="PS51755">
    <property type="entry name" value="OMPR_PHOB"/>
    <property type="match status" value="1"/>
</dbReference>
<feature type="region of interest" description="Disordered" evidence="6">
    <location>
        <begin position="764"/>
        <end position="786"/>
    </location>
</feature>
<dbReference type="SMART" id="SM00028">
    <property type="entry name" value="TPR"/>
    <property type="match status" value="4"/>
</dbReference>
<feature type="DNA-binding region" description="OmpR/PhoB-type" evidence="5">
    <location>
        <begin position="8"/>
        <end position="105"/>
    </location>
</feature>
<organism evidence="9 10">
    <name type="scientific">Parahaliea maris</name>
    <dbReference type="NCBI Taxonomy" id="2716870"/>
    <lineage>
        <taxon>Bacteria</taxon>
        <taxon>Pseudomonadati</taxon>
        <taxon>Pseudomonadota</taxon>
        <taxon>Gammaproteobacteria</taxon>
        <taxon>Cellvibrionales</taxon>
        <taxon>Halieaceae</taxon>
        <taxon>Parahaliea</taxon>
    </lineage>
</organism>
<accession>A0A5C9A7H8</accession>
<evidence type="ECO:0000256" key="1">
    <source>
        <dbReference type="ARBA" id="ARBA00022737"/>
    </source>
</evidence>
<dbReference type="SUPFAM" id="SSF46894">
    <property type="entry name" value="C-terminal effector domain of the bipartite response regulators"/>
    <property type="match status" value="1"/>
</dbReference>
<feature type="transmembrane region" description="Helical" evidence="7">
    <location>
        <begin position="134"/>
        <end position="156"/>
    </location>
</feature>
<keyword evidence="7" id="KW-0812">Transmembrane</keyword>
<keyword evidence="10" id="KW-1185">Reference proteome</keyword>
<feature type="repeat" description="TPR" evidence="4">
    <location>
        <begin position="502"/>
        <end position="535"/>
    </location>
</feature>
<dbReference type="InterPro" id="IPR016032">
    <property type="entry name" value="Sig_transdc_resp-reg_C-effctor"/>
</dbReference>
<dbReference type="AlphaFoldDB" id="A0A5C9A7H8"/>
<proteinExistence type="predicted"/>
<keyword evidence="2 4" id="KW-0802">TPR repeat</keyword>
<dbReference type="Pfam" id="PF00486">
    <property type="entry name" value="Trans_reg_C"/>
    <property type="match status" value="1"/>
</dbReference>
<reference evidence="9 10" key="1">
    <citation type="submission" date="2019-08" db="EMBL/GenBank/DDBJ databases">
        <title>Parahaliea maris sp. nov., isolated from the surface seawater.</title>
        <authorList>
            <person name="Liu Y."/>
        </authorList>
    </citation>
    <scope>NUCLEOTIDE SEQUENCE [LARGE SCALE GENOMIC DNA]</scope>
    <source>
        <strain evidence="9 10">HSLHS9</strain>
    </source>
</reference>